<dbReference type="PROSITE" id="PS50304">
    <property type="entry name" value="TUDOR"/>
    <property type="match status" value="5"/>
</dbReference>
<feature type="domain" description="Tudor" evidence="2">
    <location>
        <begin position="236"/>
        <end position="295"/>
    </location>
</feature>
<protein>
    <recommendedName>
        <fullName evidence="2">Tudor domain-containing protein</fullName>
    </recommendedName>
</protein>
<feature type="compositionally biased region" description="Polar residues" evidence="1">
    <location>
        <begin position="1119"/>
        <end position="1132"/>
    </location>
</feature>
<feature type="region of interest" description="Disordered" evidence="1">
    <location>
        <begin position="1392"/>
        <end position="1431"/>
    </location>
</feature>
<evidence type="ECO:0000259" key="2">
    <source>
        <dbReference type="PROSITE" id="PS50304"/>
    </source>
</evidence>
<feature type="compositionally biased region" description="Basic and acidic residues" evidence="1">
    <location>
        <begin position="1103"/>
        <end position="1112"/>
    </location>
</feature>
<feature type="region of interest" description="Disordered" evidence="1">
    <location>
        <begin position="152"/>
        <end position="175"/>
    </location>
</feature>
<dbReference type="SUPFAM" id="SSF63748">
    <property type="entry name" value="Tudor/PWWP/MBT"/>
    <property type="match status" value="6"/>
</dbReference>
<dbReference type="Proteomes" id="UP001148018">
    <property type="component" value="Unassembled WGS sequence"/>
</dbReference>
<dbReference type="InterPro" id="IPR035437">
    <property type="entry name" value="SNase_OB-fold_sf"/>
</dbReference>
<feature type="region of interest" description="Disordered" evidence="1">
    <location>
        <begin position="1813"/>
        <end position="1926"/>
    </location>
</feature>
<dbReference type="InterPro" id="IPR002999">
    <property type="entry name" value="Tudor"/>
</dbReference>
<keyword evidence="4" id="KW-1185">Reference proteome</keyword>
<comment type="caution">
    <text evidence="3">The sequence shown here is derived from an EMBL/GenBank/DDBJ whole genome shotgun (WGS) entry which is preliminary data.</text>
</comment>
<evidence type="ECO:0000313" key="4">
    <source>
        <dbReference type="Proteomes" id="UP001148018"/>
    </source>
</evidence>
<gene>
    <name evidence="3" type="ORF">NHX12_025684</name>
</gene>
<feature type="compositionally biased region" description="Polar residues" evidence="1">
    <location>
        <begin position="1086"/>
        <end position="1100"/>
    </location>
</feature>
<feature type="compositionally biased region" description="Acidic residues" evidence="1">
    <location>
        <begin position="1850"/>
        <end position="1859"/>
    </location>
</feature>
<feature type="region of interest" description="Disordered" evidence="1">
    <location>
        <begin position="1478"/>
        <end position="1501"/>
    </location>
</feature>
<dbReference type="PANTHER" id="PTHR22948">
    <property type="entry name" value="TUDOR DOMAIN CONTAINING PROTEIN"/>
    <property type="match status" value="1"/>
</dbReference>
<dbReference type="OrthoDB" id="9989103at2759"/>
<dbReference type="Gene3D" id="2.30.30.140">
    <property type="match status" value="5"/>
</dbReference>
<dbReference type="FunFam" id="2.30.30.140:FF:000018">
    <property type="entry name" value="Serine/threonine-protein kinase 31"/>
    <property type="match status" value="1"/>
</dbReference>
<feature type="compositionally biased region" description="Basic and acidic residues" evidence="1">
    <location>
        <begin position="1879"/>
        <end position="1888"/>
    </location>
</feature>
<dbReference type="Gene3D" id="2.40.50.90">
    <property type="match status" value="5"/>
</dbReference>
<proteinExistence type="predicted"/>
<feature type="domain" description="Tudor" evidence="2">
    <location>
        <begin position="1243"/>
        <end position="1300"/>
    </location>
</feature>
<accession>A0A9Q0IQ00</accession>
<sequence length="2122" mass="237851">MFRESDGNPGDHCLVRVDDTWYRSRIVSRKGPNYRVFLIDKGWTLGATTNMLAWGKKEYFDLTSEVEFCVLSNVLPLSHDNMWSPMALEFLKSLSGRTERALVQSVLVPQRTFLLNIACISKQMNEMGFAKSLSPHKFNEYVLKSLHSDNERALTPVPPQQSTTNKPLDRGEQTEREQTFLYPELATETVATVIVTEVTNPLRVFCQLQVFSYELKKLTKKITQHYEGRATTSIDPHTLGSPCAVRGSDGRWYRSVLQQVLPANNAVEVFNVDFGKKLVVPVDNVKRLAAEFFRLPVVTYVTSLYGIIDQGVGWTAHQIDHLKSLLLYKSVMAKFEYQSFPEGVHYVTLYDKDNISINALFGSIEHCLLDDKKLLMDYAMNSSLCKPNHSAEHEAQEDAKTSADALKLIRGNTPRDNLPVEDLPLGSSLAAVVLHVSSPSEFWIKMQKYAIEFDHLMKGISELDRDPVNQDKVINSTVGLYCAAKAHNGIMYRSKVVEVKETQITVFLVDYGKTEVVDRSSIRLLPDKFSELPELALKCKLADMKPRNKTWIRTEVDLFARLVTNKVLNVQVVTKYDGGYVVRLTDSVAHGEKDICKLLCSYVFEMKDEVQCEPKHKFTFPQANTELISGTAPLGVNNTCCSSIQITEPNKYDSQPDAFKEYMFPIGSSVDVIVSYIESPNDFWCQLIQNLGHLKLLMRDMQAYYHESQFQPCLEKACVARHPDNGMWYRAIVIQKHLTPHVDVLFVDDGQTKTAVSLYDLRKISPEFLTLEGQAFRCSLYNPMEPSSPMKDWNKEAKAQFQEFVNAAISTHWGLKCTLYAVMYNEQKVAFNIVELETPFESVCTRMFRLSQNTPPKKILGPSLWLETYFYSSHNIKPGTEEVMTVTSVENVNHFYCQPERNFDMAEDLAVKLHSLCEQLSNSELPALLGAVCFAKYPDGHWYRGLIKTTQPSIQVFFVDYGDTLEVDRADMLPVPMEATCIMSVPMLAMECGLADIPANVQSKVNRWFKTNATNYSFRVLVVAKEQCGKLLVELYHGTSQVNSEIKKTFLKTVPKCVLELKENIPAPKRSLGPALKPLPPMDNDVNVSRALSGSGNKPSQCIKEKSKHQSLDHYTIPQLRNNPSRMPSAEQQLTDSVDARTTEQMKRCVPQQPQQLDVSRLQKEAQTHQTERKLKTVDVEAEPLRYLLPHFSEGQKLEAYVAVIAGPQTFWCQPADLEELDKITLGVSELKNAAHKPVNPKLLVHGSPCIALFTDKQWYRAEVISIDGDKISVHFVDYGNDSQVEVKDVREMPPELAKTRAQAFLCELDGFEDANGSWTNEAVDHISELVMDKLLELTVIKVSEGKSKCVVQVLCEGNMINASARAYWKSCRTENSLGTMGLSTAAVHPPLPSDSAVNATTVPQSKNVEEEPEHHTAEEVDSPRDPTDEQCTVDLSEEPGIVMDMETEQLVHSVDQTTCSPLSDSVVDDEVSVIPEALPEDEAAPPSDNKACTLESSSTDKSMVKTDQGCKHVAQIDDQDAGPDDYCLEVTPASVEVEEVQCTQDQVLMPSTQEMLPSSEVDVHIPSTPEEVQRPSTKENVSPPTQEVQILSTQELQIAPLQEEVLLPPSGQEVHILAKQEVQMLSTQVEVQSLGEDEAAPPSDNKACTLESSSTDKSMVKTDQGCKHVAQIDDQDAGPDDYCLEVTPASVEVYVDSAAADASTHEEQVLLAPAHKEQMAPAHKEQMPSTQEEVLLAPTDKAQISPFQEMHIPSTEKEEVHLPFTEVKEVHIPSTEDVHIPSTEEKDIPSTEKEEVHLPFTEVHIPFTEEEKVHISSTEEEVPIPSTEEEEKKVVHLPSTEEEVHIPSTEEEDIPSTEEEVHIPSTKEDITSTEEEEVHIPSTEEAHLPSTEVHIPSTEKEVHIPSTEEEVHIPSTEEDVHITSTEEEVHITSTEEVHLSSTEEVEQVQCTQELVLMPSTQEMLPSSEVDVHIPSTPEEVQRPSTKENVSPPTQEVQILSTQELQIAPLQEEVLLPPSGQEVHILAQQEVQMLSTQEVQSLGEEVHIPFTHQEVPIAPLQEEVQMPSPQQELTLQQTDVLLGKRYLEFKAHLTWVTHLSLVVHDNKEEAGSVESCDPVQDA</sequence>
<feature type="domain" description="Tudor" evidence="2">
    <location>
        <begin position="475"/>
        <end position="532"/>
    </location>
</feature>
<dbReference type="SMART" id="SM00333">
    <property type="entry name" value="TUDOR"/>
    <property type="match status" value="6"/>
</dbReference>
<feature type="region of interest" description="Disordered" evidence="1">
    <location>
        <begin position="1069"/>
        <end position="1132"/>
    </location>
</feature>
<dbReference type="EMBL" id="JANIIK010000042">
    <property type="protein sequence ID" value="KAJ3606163.1"/>
    <property type="molecule type" value="Genomic_DNA"/>
</dbReference>
<feature type="compositionally biased region" description="Basic and acidic residues" evidence="1">
    <location>
        <begin position="1408"/>
        <end position="1428"/>
    </location>
</feature>
<organism evidence="3 4">
    <name type="scientific">Muraenolepis orangiensis</name>
    <name type="common">Patagonian moray cod</name>
    <dbReference type="NCBI Taxonomy" id="630683"/>
    <lineage>
        <taxon>Eukaryota</taxon>
        <taxon>Metazoa</taxon>
        <taxon>Chordata</taxon>
        <taxon>Craniata</taxon>
        <taxon>Vertebrata</taxon>
        <taxon>Euteleostomi</taxon>
        <taxon>Actinopterygii</taxon>
        <taxon>Neopterygii</taxon>
        <taxon>Teleostei</taxon>
        <taxon>Neoteleostei</taxon>
        <taxon>Acanthomorphata</taxon>
        <taxon>Zeiogadaria</taxon>
        <taxon>Gadariae</taxon>
        <taxon>Gadiformes</taxon>
        <taxon>Muraenolepidoidei</taxon>
        <taxon>Muraenolepididae</taxon>
        <taxon>Muraenolepis</taxon>
    </lineage>
</organism>
<dbReference type="InterPro" id="IPR050621">
    <property type="entry name" value="Tudor_domain_containing"/>
</dbReference>
<feature type="compositionally biased region" description="Polar residues" evidence="1">
    <location>
        <begin position="1396"/>
        <end position="1407"/>
    </location>
</feature>
<reference evidence="3" key="1">
    <citation type="submission" date="2022-07" db="EMBL/GenBank/DDBJ databases">
        <title>Chromosome-level genome of Muraenolepis orangiensis.</title>
        <authorList>
            <person name="Kim J."/>
        </authorList>
    </citation>
    <scope>NUCLEOTIDE SEQUENCE</scope>
    <source>
        <strain evidence="3">KU_S4_2022</strain>
        <tissue evidence="3">Muscle</tissue>
    </source>
</reference>
<feature type="compositionally biased region" description="Basic and acidic residues" evidence="1">
    <location>
        <begin position="1860"/>
        <end position="1871"/>
    </location>
</feature>
<name>A0A9Q0IQ00_9TELE</name>
<evidence type="ECO:0000313" key="3">
    <source>
        <dbReference type="EMBL" id="KAJ3606163.1"/>
    </source>
</evidence>
<dbReference type="Pfam" id="PF00567">
    <property type="entry name" value="TUDOR"/>
    <property type="match status" value="5"/>
</dbReference>
<feature type="domain" description="Tudor" evidence="2">
    <location>
        <begin position="711"/>
        <end position="771"/>
    </location>
</feature>
<evidence type="ECO:0000256" key="1">
    <source>
        <dbReference type="SAM" id="MobiDB-lite"/>
    </source>
</evidence>
<feature type="region of interest" description="Disordered" evidence="1">
    <location>
        <begin position="1636"/>
        <end position="1657"/>
    </location>
</feature>
<feature type="domain" description="Tudor" evidence="2">
    <location>
        <begin position="926"/>
        <end position="982"/>
    </location>
</feature>
<dbReference type="PANTHER" id="PTHR22948:SF15">
    <property type="entry name" value="TUDOR DOMAIN-CONTAINING PROTEIN 6"/>
    <property type="match status" value="1"/>
</dbReference>